<dbReference type="PANTHER" id="PTHR41390">
    <property type="entry name" value="CHROMOSOME 7, WHOLE GENOME SHOTGUN SEQUENCE"/>
    <property type="match status" value="1"/>
</dbReference>
<accession>A0A5C5FXG3</accession>
<dbReference type="AlphaFoldDB" id="A0A5C5FXG3"/>
<dbReference type="STRING" id="5288.A0A5C5FXG3"/>
<keyword evidence="3" id="KW-1185">Reference proteome</keyword>
<sequence>MQSSKSRVSEEVRVDLGVSGLPLVDTSKVPVLLVRSCQEPMASTRPPQQPPAPTSLVDHTLRTAPLNVVYGSLASTALGAAAGAASGVVRDQPAIPAAFKTALRTGVFSFSFFSIREYALIPLLTHLSLHPSPLPPTPSTPSAPPPNPHTANLLPTTLSALLAGTAFSAYQRPAPLSSPALHARAGLTLALGCAVLQGIVNEADLVRIRMLLRGEERARAKRFEEAVEGAGAGAGAAAGAGTGPAPAGAAPRMTTDLTHQVATTPALAPSDPGRETFSERSDRLLSSAWQWTKARASALSPLTKLDEDEYVRRLEERLRRVEEQRERTRVEREELEKVAERLEEQRRLREGRE</sequence>
<proteinExistence type="predicted"/>
<keyword evidence="1" id="KW-0175">Coiled coil</keyword>
<evidence type="ECO:0000313" key="2">
    <source>
        <dbReference type="EMBL" id="TNY20684.1"/>
    </source>
</evidence>
<name>A0A5C5FXG3_9BASI</name>
<evidence type="ECO:0000256" key="1">
    <source>
        <dbReference type="SAM" id="Coils"/>
    </source>
</evidence>
<feature type="coiled-coil region" evidence="1">
    <location>
        <begin position="304"/>
        <end position="352"/>
    </location>
</feature>
<dbReference type="Proteomes" id="UP000311382">
    <property type="component" value="Unassembled WGS sequence"/>
</dbReference>
<comment type="caution">
    <text evidence="2">The sequence shown here is derived from an EMBL/GenBank/DDBJ whole genome shotgun (WGS) entry which is preliminary data.</text>
</comment>
<evidence type="ECO:0000313" key="3">
    <source>
        <dbReference type="Proteomes" id="UP000311382"/>
    </source>
</evidence>
<protein>
    <submittedName>
        <fullName evidence="2">Uncharacterized protein</fullName>
    </submittedName>
</protein>
<reference evidence="2 3" key="1">
    <citation type="submission" date="2019-03" db="EMBL/GenBank/DDBJ databases">
        <title>Rhodosporidium diobovatum UCD-FST 08-225 genome sequencing, assembly, and annotation.</title>
        <authorList>
            <person name="Fakankun I.U."/>
            <person name="Fristensky B."/>
            <person name="Levin D.B."/>
        </authorList>
    </citation>
    <scope>NUCLEOTIDE SEQUENCE [LARGE SCALE GENOMIC DNA]</scope>
    <source>
        <strain evidence="2 3">UCD-FST 08-225</strain>
    </source>
</reference>
<gene>
    <name evidence="2" type="ORF">DMC30DRAFT_446829</name>
</gene>
<organism evidence="2 3">
    <name type="scientific">Rhodotorula diobovata</name>
    <dbReference type="NCBI Taxonomy" id="5288"/>
    <lineage>
        <taxon>Eukaryota</taxon>
        <taxon>Fungi</taxon>
        <taxon>Dikarya</taxon>
        <taxon>Basidiomycota</taxon>
        <taxon>Pucciniomycotina</taxon>
        <taxon>Microbotryomycetes</taxon>
        <taxon>Sporidiobolales</taxon>
        <taxon>Sporidiobolaceae</taxon>
        <taxon>Rhodotorula</taxon>
    </lineage>
</organism>
<dbReference type="OrthoDB" id="3366659at2759"/>
<dbReference type="PANTHER" id="PTHR41390:SF1">
    <property type="entry name" value="NADH-UBIQUINONE OXIDOREDUCTASE 213 KDA SUBUNIT"/>
    <property type="match status" value="1"/>
</dbReference>
<dbReference type="EMBL" id="SOZI01000060">
    <property type="protein sequence ID" value="TNY20684.1"/>
    <property type="molecule type" value="Genomic_DNA"/>
</dbReference>